<dbReference type="InterPro" id="IPR006195">
    <property type="entry name" value="aa-tRNA-synth_II"/>
</dbReference>
<dbReference type="NCBIfam" id="NF006625">
    <property type="entry name" value="PRK09194.1"/>
    <property type="match status" value="1"/>
</dbReference>
<dbReference type="SUPFAM" id="SSF52954">
    <property type="entry name" value="Class II aaRS ABD-related"/>
    <property type="match status" value="1"/>
</dbReference>
<evidence type="ECO:0000256" key="4">
    <source>
        <dbReference type="ARBA" id="ARBA00022598"/>
    </source>
</evidence>
<dbReference type="InterPro" id="IPR044140">
    <property type="entry name" value="ProRS_anticodon_short"/>
</dbReference>
<dbReference type="Pfam" id="PF04073">
    <property type="entry name" value="tRNA_edit"/>
    <property type="match status" value="1"/>
</dbReference>
<evidence type="ECO:0000313" key="12">
    <source>
        <dbReference type="EMBL" id="PMB91183.1"/>
    </source>
</evidence>
<proteinExistence type="inferred from homology"/>
<evidence type="ECO:0000256" key="7">
    <source>
        <dbReference type="ARBA" id="ARBA00022917"/>
    </source>
</evidence>
<evidence type="ECO:0000256" key="6">
    <source>
        <dbReference type="ARBA" id="ARBA00022840"/>
    </source>
</evidence>
<dbReference type="InterPro" id="IPR004500">
    <property type="entry name" value="Pro-tRNA-synth_IIa_bac-type"/>
</dbReference>
<dbReference type="PRINTS" id="PR01046">
    <property type="entry name" value="TRNASYNTHPRO"/>
</dbReference>
<dbReference type="CDD" id="cd00861">
    <property type="entry name" value="ProRS_anticodon_short"/>
    <property type="match status" value="1"/>
</dbReference>
<keyword evidence="7 10" id="KW-0648">Protein biosynthesis</keyword>
<reference evidence="12 13" key="1">
    <citation type="submission" date="2017-09" db="EMBL/GenBank/DDBJ databases">
        <title>Bacterial strain isolated from the female urinary microbiota.</title>
        <authorList>
            <person name="Thomas-White K."/>
            <person name="Kumar N."/>
            <person name="Forster S."/>
            <person name="Putonti C."/>
            <person name="Lawley T."/>
            <person name="Wolfe A.J."/>
        </authorList>
    </citation>
    <scope>NUCLEOTIDE SEQUENCE [LARGE SCALE GENOMIC DNA]</scope>
    <source>
        <strain evidence="12 13">UMB0744</strain>
    </source>
</reference>
<comment type="subunit">
    <text evidence="2 10">Homodimer.</text>
</comment>
<keyword evidence="4 10" id="KW-0436">Ligase</keyword>
<dbReference type="InterPro" id="IPR004154">
    <property type="entry name" value="Anticodon-bd"/>
</dbReference>
<dbReference type="InterPro" id="IPR002316">
    <property type="entry name" value="Pro-tRNA-ligase_IIa"/>
</dbReference>
<sequence length="622" mass="68452">MAYNMSTYFVRTLREDPVDAEVDSHKLLVRAGYIRRAAPGIYTWTPLGLRTIRRVEQVVREEMDRIGALEVAFPALLPREPYEATNRWEEFGPSLFKLQDRKGADYLLAPTHEEMFTLLVKDFYSSYKDLPVVLYQIKEKYRDEARPRAGLIRGREFIMKDAYSFNIDDEGLEASYQEQRRAYQRIYSRLGLDFVICSAMAGAMGGSRSEEFIFPCAIGEDTFVRSEGGYAANVEAVTTIAPEPQDYSLVSAAIERKTPGAHTIEALVDYSNEHFPREDGRAWTKADTLKAFMVAATYADGKREVLLLGVPGDREIDMRRLEASLGADVEMATPEDMAAYPNIVPGFTGPTCAGPDHPDRKVDEDGNISGSPRLLLDPRVVEGTEWIAGAGKEDTHIYHLVAGRDFRADGFIEAAEVRDGDPAPDGSGALETARGIEIGHIFALGTKYSEALGLNVLDQNGKSQVVTMGSYGIGVSRVMAAIAEEYHDEVGLKWPTNVAPFQAHVLVTGKGAELFEAAQTLGDQLTAAGIDTLIDDRKKVSAGVKFKDAELLGMPWLVVIGRGLKDGTVEVRCRATGQRQEIPVAEAFQYVSDQVRQDLAEAYARAEKIVPVAAVAAGSEEE</sequence>
<dbReference type="InterPro" id="IPR050062">
    <property type="entry name" value="Pro-tRNA_synthetase"/>
</dbReference>
<evidence type="ECO:0000256" key="8">
    <source>
        <dbReference type="ARBA" id="ARBA00023146"/>
    </source>
</evidence>
<dbReference type="Gene3D" id="3.40.50.800">
    <property type="entry name" value="Anticodon-binding domain"/>
    <property type="match status" value="1"/>
</dbReference>
<comment type="subcellular location">
    <subcellularLocation>
        <location evidence="1 10">Cytoplasm</location>
    </subcellularLocation>
</comment>
<keyword evidence="6 10" id="KW-0067">ATP-binding</keyword>
<dbReference type="InterPro" id="IPR002314">
    <property type="entry name" value="aa-tRNA-synt_IIb"/>
</dbReference>
<dbReference type="InterPro" id="IPR036754">
    <property type="entry name" value="YbaK/aa-tRNA-synt-asso_dom_sf"/>
</dbReference>
<organism evidence="12 13">
    <name type="scientific">Varibaculum cambriense</name>
    <dbReference type="NCBI Taxonomy" id="184870"/>
    <lineage>
        <taxon>Bacteria</taxon>
        <taxon>Bacillati</taxon>
        <taxon>Actinomycetota</taxon>
        <taxon>Actinomycetes</taxon>
        <taxon>Actinomycetales</taxon>
        <taxon>Actinomycetaceae</taxon>
        <taxon>Varibaculum</taxon>
    </lineage>
</organism>
<evidence type="ECO:0000259" key="11">
    <source>
        <dbReference type="PROSITE" id="PS50862"/>
    </source>
</evidence>
<dbReference type="InterPro" id="IPR036621">
    <property type="entry name" value="Anticodon-bd_dom_sf"/>
</dbReference>
<evidence type="ECO:0000256" key="3">
    <source>
        <dbReference type="ARBA" id="ARBA00022490"/>
    </source>
</evidence>
<dbReference type="RefSeq" id="WP_102184250.1">
    <property type="nucleotide sequence ID" value="NZ_JAHAIW010000002.1"/>
</dbReference>
<dbReference type="InterPro" id="IPR007214">
    <property type="entry name" value="YbaK/aa-tRNA-synth-assoc-dom"/>
</dbReference>
<dbReference type="InterPro" id="IPR033730">
    <property type="entry name" value="ProRS_core_prok"/>
</dbReference>
<dbReference type="PROSITE" id="PS50862">
    <property type="entry name" value="AA_TRNA_LIGASE_II"/>
    <property type="match status" value="1"/>
</dbReference>
<dbReference type="SUPFAM" id="SSF55826">
    <property type="entry name" value="YbaK/ProRS associated domain"/>
    <property type="match status" value="1"/>
</dbReference>
<dbReference type="Pfam" id="PF00587">
    <property type="entry name" value="tRNA-synt_2b"/>
    <property type="match status" value="1"/>
</dbReference>
<protein>
    <recommendedName>
        <fullName evidence="10">Proline--tRNA ligase</fullName>
        <ecNumber evidence="10">6.1.1.15</ecNumber>
    </recommendedName>
    <alternativeName>
        <fullName evidence="10">Prolyl-tRNA synthetase</fullName>
        <shortName evidence="10">ProRS</shortName>
    </alternativeName>
</protein>
<dbReference type="EMBL" id="PNGC01000001">
    <property type="protein sequence ID" value="PMB91183.1"/>
    <property type="molecule type" value="Genomic_DNA"/>
</dbReference>
<keyword evidence="13" id="KW-1185">Reference proteome</keyword>
<gene>
    <name evidence="10" type="primary">proS</name>
    <name evidence="12" type="ORF">CJ240_02570</name>
</gene>
<accession>A0ABX4USF3</accession>
<dbReference type="Proteomes" id="UP000243201">
    <property type="component" value="Unassembled WGS sequence"/>
</dbReference>
<evidence type="ECO:0000256" key="5">
    <source>
        <dbReference type="ARBA" id="ARBA00022741"/>
    </source>
</evidence>
<dbReference type="NCBIfam" id="TIGR00409">
    <property type="entry name" value="proS_fam_II"/>
    <property type="match status" value="1"/>
</dbReference>
<dbReference type="SUPFAM" id="SSF55681">
    <property type="entry name" value="Class II aaRS and biotin synthetases"/>
    <property type="match status" value="1"/>
</dbReference>
<dbReference type="InterPro" id="IPR023717">
    <property type="entry name" value="Pro-tRNA-Synthase_IIa_type1"/>
</dbReference>
<feature type="domain" description="Aminoacyl-transfer RNA synthetases class-II family profile" evidence="11">
    <location>
        <begin position="35"/>
        <end position="495"/>
    </location>
</feature>
<comment type="domain">
    <text evidence="10">Consists of three domains: the N-terminal catalytic domain, the editing domain and the C-terminal anticodon-binding domain.</text>
</comment>
<keyword evidence="3 10" id="KW-0963">Cytoplasm</keyword>
<comment type="function">
    <text evidence="10">Catalyzes the attachment of proline to tRNA(Pro) in a two-step reaction: proline is first activated by ATP to form Pro-AMP and then transferred to the acceptor end of tRNA(Pro). As ProRS can inadvertently accommodate and process non-cognate amino acids such as alanine and cysteine, to avoid such errors it has two additional distinct editing activities against alanine. One activity is designated as 'pretransfer' editing and involves the tRNA(Pro)-independent hydrolysis of activated Ala-AMP. The other activity is designated 'posttransfer' editing and involves deacylation of mischarged Ala-tRNA(Pro). The misacylated Cys-tRNA(Pro) is not edited by ProRS.</text>
</comment>
<dbReference type="Pfam" id="PF03129">
    <property type="entry name" value="HGTP_anticodon"/>
    <property type="match status" value="1"/>
</dbReference>
<comment type="similarity">
    <text evidence="10">Belongs to the class-II aminoacyl-tRNA synthetase family. ProS type 1 subfamily.</text>
</comment>
<evidence type="ECO:0000313" key="13">
    <source>
        <dbReference type="Proteomes" id="UP000243201"/>
    </source>
</evidence>
<comment type="catalytic activity">
    <reaction evidence="9 10">
        <text>tRNA(Pro) + L-proline + ATP = L-prolyl-tRNA(Pro) + AMP + diphosphate</text>
        <dbReference type="Rhea" id="RHEA:14305"/>
        <dbReference type="Rhea" id="RHEA-COMP:9700"/>
        <dbReference type="Rhea" id="RHEA-COMP:9702"/>
        <dbReference type="ChEBI" id="CHEBI:30616"/>
        <dbReference type="ChEBI" id="CHEBI:33019"/>
        <dbReference type="ChEBI" id="CHEBI:60039"/>
        <dbReference type="ChEBI" id="CHEBI:78442"/>
        <dbReference type="ChEBI" id="CHEBI:78532"/>
        <dbReference type="ChEBI" id="CHEBI:456215"/>
        <dbReference type="EC" id="6.1.1.15"/>
    </reaction>
</comment>
<dbReference type="PANTHER" id="PTHR42753">
    <property type="entry name" value="MITOCHONDRIAL RIBOSOME PROTEIN L39/PROLYL-TRNA LIGASE FAMILY MEMBER"/>
    <property type="match status" value="1"/>
</dbReference>
<evidence type="ECO:0000256" key="10">
    <source>
        <dbReference type="HAMAP-Rule" id="MF_01569"/>
    </source>
</evidence>
<dbReference type="HAMAP" id="MF_01569">
    <property type="entry name" value="Pro_tRNA_synth_type1"/>
    <property type="match status" value="1"/>
</dbReference>
<keyword evidence="8 10" id="KW-0030">Aminoacyl-tRNA synthetase</keyword>
<evidence type="ECO:0000256" key="9">
    <source>
        <dbReference type="ARBA" id="ARBA00047671"/>
    </source>
</evidence>
<dbReference type="Gene3D" id="3.30.930.10">
    <property type="entry name" value="Bira Bifunctional Protein, Domain 2"/>
    <property type="match status" value="2"/>
</dbReference>
<name>A0ABX4USF3_9ACTO</name>
<dbReference type="CDD" id="cd00779">
    <property type="entry name" value="ProRS_core_prok"/>
    <property type="match status" value="1"/>
</dbReference>
<evidence type="ECO:0000256" key="2">
    <source>
        <dbReference type="ARBA" id="ARBA00011738"/>
    </source>
</evidence>
<dbReference type="GO" id="GO:0016874">
    <property type="term" value="F:ligase activity"/>
    <property type="evidence" value="ECO:0007669"/>
    <property type="project" value="UniProtKB-KW"/>
</dbReference>
<dbReference type="InterPro" id="IPR045864">
    <property type="entry name" value="aa-tRNA-synth_II/BPL/LPL"/>
</dbReference>
<dbReference type="EC" id="6.1.1.15" evidence="10"/>
<dbReference type="PANTHER" id="PTHR42753:SF2">
    <property type="entry name" value="PROLINE--TRNA LIGASE"/>
    <property type="match status" value="1"/>
</dbReference>
<evidence type="ECO:0000256" key="1">
    <source>
        <dbReference type="ARBA" id="ARBA00004496"/>
    </source>
</evidence>
<keyword evidence="5 10" id="KW-0547">Nucleotide-binding</keyword>
<comment type="caution">
    <text evidence="12">The sequence shown here is derived from an EMBL/GenBank/DDBJ whole genome shotgun (WGS) entry which is preliminary data.</text>
</comment>